<reference evidence="1" key="1">
    <citation type="submission" date="2018-05" db="EMBL/GenBank/DDBJ databases">
        <authorList>
            <person name="Lanie J.A."/>
            <person name="Ng W.-L."/>
            <person name="Kazmierczak K.M."/>
            <person name="Andrzejewski T.M."/>
            <person name="Davidsen T.M."/>
            <person name="Wayne K.J."/>
            <person name="Tettelin H."/>
            <person name="Glass J.I."/>
            <person name="Rusch D."/>
            <person name="Podicherti R."/>
            <person name="Tsui H.-C.T."/>
            <person name="Winkler M.E."/>
        </authorList>
    </citation>
    <scope>NUCLEOTIDE SEQUENCE</scope>
</reference>
<protein>
    <submittedName>
        <fullName evidence="1">Uncharacterized protein</fullName>
    </submittedName>
</protein>
<accession>A0A382Z2L7</accession>
<feature type="non-terminal residue" evidence="1">
    <location>
        <position position="24"/>
    </location>
</feature>
<dbReference type="AlphaFoldDB" id="A0A382Z2L7"/>
<gene>
    <name evidence="1" type="ORF">METZ01_LOCUS441832</name>
</gene>
<proteinExistence type="predicted"/>
<name>A0A382Z2L7_9ZZZZ</name>
<dbReference type="EMBL" id="UINC01180004">
    <property type="protein sequence ID" value="SVD88978.1"/>
    <property type="molecule type" value="Genomic_DNA"/>
</dbReference>
<organism evidence="1">
    <name type="scientific">marine metagenome</name>
    <dbReference type="NCBI Taxonomy" id="408172"/>
    <lineage>
        <taxon>unclassified sequences</taxon>
        <taxon>metagenomes</taxon>
        <taxon>ecological metagenomes</taxon>
    </lineage>
</organism>
<sequence>MGAAAGRITTYQQRKLLTSLDNDI</sequence>
<evidence type="ECO:0000313" key="1">
    <source>
        <dbReference type="EMBL" id="SVD88978.1"/>
    </source>
</evidence>